<evidence type="ECO:0000313" key="4">
    <source>
        <dbReference type="Proteomes" id="UP000183788"/>
    </source>
</evidence>
<sequence>MIIGLKMHTHKSFQTITFFLIPKPKGKNKTPPALYSMIQPFDIETLLLDPSFIQYCLGKADEATIRHWEAISKAHPDTVAQANEIVIGIYHWGASEELKLATNALRKQMNKPAPIHRLMKRVSVAAALLLAAGLSYKLLQPSSLTTLSTAGSVKKIILPDSSVIWMNAQTTIQYAGRAIMLKEGEIFCEVQHDVNHPFTVTTATGLKIADIGTSFQVRSYQARKEENISVSSGVVMVKNQLLHQGEGMSVNKATKQATLIPAEDVTWMQQQFILNNVPLSQLLQSLQEQFHVRFSTKNDEILQCRVTLSFNAGDKIPDILDNLHLIYGITYKIQQDEIILNGKGCN</sequence>
<dbReference type="EMBL" id="FPIZ01000002">
    <property type="protein sequence ID" value="SFW26182.1"/>
    <property type="molecule type" value="Genomic_DNA"/>
</dbReference>
<evidence type="ECO:0000259" key="1">
    <source>
        <dbReference type="Pfam" id="PF04773"/>
    </source>
</evidence>
<organism evidence="3 4">
    <name type="scientific">Chitinophaga sancti</name>
    <dbReference type="NCBI Taxonomy" id="1004"/>
    <lineage>
        <taxon>Bacteria</taxon>
        <taxon>Pseudomonadati</taxon>
        <taxon>Bacteroidota</taxon>
        <taxon>Chitinophagia</taxon>
        <taxon>Chitinophagales</taxon>
        <taxon>Chitinophagaceae</taxon>
        <taxon>Chitinophaga</taxon>
    </lineage>
</organism>
<feature type="domain" description="Protein FecR C-terminal" evidence="2">
    <location>
        <begin position="272"/>
        <end position="340"/>
    </location>
</feature>
<dbReference type="Pfam" id="PF04773">
    <property type="entry name" value="FecR"/>
    <property type="match status" value="1"/>
</dbReference>
<protein>
    <submittedName>
        <fullName evidence="3">FecR family protein</fullName>
    </submittedName>
</protein>
<dbReference type="PANTHER" id="PTHR30273">
    <property type="entry name" value="PERIPLASMIC SIGNAL SENSOR AND SIGMA FACTOR ACTIVATOR FECR-RELATED"/>
    <property type="match status" value="1"/>
</dbReference>
<accession>A0A1K1MW28</accession>
<dbReference type="Proteomes" id="UP000183788">
    <property type="component" value="Unassembled WGS sequence"/>
</dbReference>
<dbReference type="Gene3D" id="3.55.50.30">
    <property type="match status" value="1"/>
</dbReference>
<dbReference type="STRING" id="1004.SAMN05661012_00849"/>
<proteinExistence type="predicted"/>
<reference evidence="3 4" key="1">
    <citation type="submission" date="2016-11" db="EMBL/GenBank/DDBJ databases">
        <authorList>
            <person name="Jaros S."/>
            <person name="Januszkiewicz K."/>
            <person name="Wedrychowicz H."/>
        </authorList>
    </citation>
    <scope>NUCLEOTIDE SEQUENCE [LARGE SCALE GENOMIC DNA]</scope>
    <source>
        <strain evidence="3 4">DSM 784</strain>
    </source>
</reference>
<dbReference type="Gene3D" id="2.60.120.1440">
    <property type="match status" value="1"/>
</dbReference>
<dbReference type="InterPro" id="IPR012373">
    <property type="entry name" value="Ferrdict_sens_TM"/>
</dbReference>
<evidence type="ECO:0000313" key="3">
    <source>
        <dbReference type="EMBL" id="SFW26182.1"/>
    </source>
</evidence>
<dbReference type="PIRSF" id="PIRSF018266">
    <property type="entry name" value="FecR"/>
    <property type="match status" value="1"/>
</dbReference>
<dbReference type="AlphaFoldDB" id="A0A1K1MW28"/>
<dbReference type="InterPro" id="IPR006860">
    <property type="entry name" value="FecR"/>
</dbReference>
<dbReference type="Pfam" id="PF16344">
    <property type="entry name" value="FecR_C"/>
    <property type="match status" value="1"/>
</dbReference>
<dbReference type="GO" id="GO:0016989">
    <property type="term" value="F:sigma factor antagonist activity"/>
    <property type="evidence" value="ECO:0007669"/>
    <property type="project" value="TreeGrafter"/>
</dbReference>
<name>A0A1K1MW28_9BACT</name>
<dbReference type="PANTHER" id="PTHR30273:SF2">
    <property type="entry name" value="PROTEIN FECR"/>
    <property type="match status" value="1"/>
</dbReference>
<feature type="domain" description="FecR protein" evidence="1">
    <location>
        <begin position="146"/>
        <end position="235"/>
    </location>
</feature>
<gene>
    <name evidence="3" type="ORF">SAMN05661012_00849</name>
</gene>
<evidence type="ECO:0000259" key="2">
    <source>
        <dbReference type="Pfam" id="PF16344"/>
    </source>
</evidence>
<dbReference type="InterPro" id="IPR032508">
    <property type="entry name" value="FecR_C"/>
</dbReference>